<organism evidence="1 2">
    <name type="scientific">Agromyces terreus</name>
    <dbReference type="NCBI Taxonomy" id="424795"/>
    <lineage>
        <taxon>Bacteria</taxon>
        <taxon>Bacillati</taxon>
        <taxon>Actinomycetota</taxon>
        <taxon>Actinomycetes</taxon>
        <taxon>Micrococcales</taxon>
        <taxon>Microbacteriaceae</taxon>
        <taxon>Agromyces</taxon>
    </lineage>
</organism>
<dbReference type="AlphaFoldDB" id="A0A9X2H1E0"/>
<comment type="caution">
    <text evidence="1">The sequence shown here is derived from an EMBL/GenBank/DDBJ whole genome shotgun (WGS) entry which is preliminary data.</text>
</comment>
<keyword evidence="2" id="KW-1185">Reference proteome</keyword>
<dbReference type="EMBL" id="JAMZDY010000001">
    <property type="protein sequence ID" value="MCP2371203.1"/>
    <property type="molecule type" value="Genomic_DNA"/>
</dbReference>
<name>A0A9X2H1E0_9MICO</name>
<dbReference type="Proteomes" id="UP001139722">
    <property type="component" value="Unassembled WGS sequence"/>
</dbReference>
<reference evidence="1" key="1">
    <citation type="submission" date="2022-06" db="EMBL/GenBank/DDBJ databases">
        <title>Sequencing the genomes of 1000 actinobacteria strains.</title>
        <authorList>
            <person name="Klenk H.-P."/>
        </authorList>
    </citation>
    <scope>NUCLEOTIDE SEQUENCE</scope>
    <source>
        <strain evidence="1">DSM 22016</strain>
    </source>
</reference>
<evidence type="ECO:0000313" key="1">
    <source>
        <dbReference type="EMBL" id="MCP2371203.1"/>
    </source>
</evidence>
<proteinExistence type="predicted"/>
<evidence type="ECO:0000313" key="2">
    <source>
        <dbReference type="Proteomes" id="UP001139722"/>
    </source>
</evidence>
<sequence length="86" mass="8979">MSTTFGLSACASAAFTFVTMTGSSRYAGTTSTPLSYCSVSLTSASSPAWSCWTISIVCSTRRVVSLLMVEYCSPGMIDSTDSTSES</sequence>
<accession>A0A9X2H1E0</accession>
<protein>
    <submittedName>
        <fullName evidence="1">Uncharacterized protein</fullName>
    </submittedName>
</protein>
<gene>
    <name evidence="1" type="ORF">BJ978_001879</name>
</gene>